<evidence type="ECO:0000259" key="1">
    <source>
        <dbReference type="Pfam" id="PF25597"/>
    </source>
</evidence>
<keyword evidence="3" id="KW-1185">Reference proteome</keyword>
<organism evidence="2 3">
    <name type="scientific">Mucuna pruriens</name>
    <name type="common">Velvet bean</name>
    <name type="synonym">Dolichos pruriens</name>
    <dbReference type="NCBI Taxonomy" id="157652"/>
    <lineage>
        <taxon>Eukaryota</taxon>
        <taxon>Viridiplantae</taxon>
        <taxon>Streptophyta</taxon>
        <taxon>Embryophyta</taxon>
        <taxon>Tracheophyta</taxon>
        <taxon>Spermatophyta</taxon>
        <taxon>Magnoliopsida</taxon>
        <taxon>eudicotyledons</taxon>
        <taxon>Gunneridae</taxon>
        <taxon>Pentapetalae</taxon>
        <taxon>rosids</taxon>
        <taxon>fabids</taxon>
        <taxon>Fabales</taxon>
        <taxon>Fabaceae</taxon>
        <taxon>Papilionoideae</taxon>
        <taxon>50 kb inversion clade</taxon>
        <taxon>NPAAA clade</taxon>
        <taxon>indigoferoid/millettioid clade</taxon>
        <taxon>Phaseoleae</taxon>
        <taxon>Mucuna</taxon>
    </lineage>
</organism>
<dbReference type="Pfam" id="PF25597">
    <property type="entry name" value="SH3_retrovirus"/>
    <property type="match status" value="1"/>
</dbReference>
<dbReference type="Proteomes" id="UP000257109">
    <property type="component" value="Unassembled WGS sequence"/>
</dbReference>
<protein>
    <recommendedName>
        <fullName evidence="1">Retroviral polymerase SH3-like domain-containing protein</fullName>
    </recommendedName>
</protein>
<comment type="caution">
    <text evidence="2">The sequence shown here is derived from an EMBL/GenBank/DDBJ whole genome shotgun (WGS) entry which is preliminary data.</text>
</comment>
<dbReference type="InterPro" id="IPR057670">
    <property type="entry name" value="SH3_retrovirus"/>
</dbReference>
<accession>A0A371F3W3</accession>
<feature type="non-terminal residue" evidence="2">
    <location>
        <position position="1"/>
    </location>
</feature>
<dbReference type="AlphaFoldDB" id="A0A371F3W3"/>
<sequence length="328" mass="36435">MICTYFTSQGIIHDSSYANTPQQNGVAERKNELYYFKETCPNPTREKLTSNGLIPRIFGCTIQPLSMFTNSIECIFLSCSPTQKGYKCYNPSSKNWYKKRYKSGHKEASLSMISFRVVNSGRSGCYRGGVGQSGGDARWPTRSSAVLCHGRDPGAVAATPVALQKKVKNALVFKTLVRRLVFSGNASSPVTCLLRQLVFFSDLSSPTICLLRPLVFSGSQNLLLFNHGIWFPTNQPMTWNLERMKKIVVIRWSGAVAGRDITCVVAQFNVAAIAAAIVAERSGRYSGKSRRSGRYCPHEGEKSKMPSCLNCLVFSDDLLRRRTVVLLL</sequence>
<reference evidence="2" key="1">
    <citation type="submission" date="2018-05" db="EMBL/GenBank/DDBJ databases">
        <title>Draft genome of Mucuna pruriens seed.</title>
        <authorList>
            <person name="Nnadi N.E."/>
            <person name="Vos R."/>
            <person name="Hasami M.H."/>
            <person name="Devisetty U.K."/>
            <person name="Aguiy J.C."/>
        </authorList>
    </citation>
    <scope>NUCLEOTIDE SEQUENCE [LARGE SCALE GENOMIC DNA]</scope>
    <source>
        <strain evidence="2">JCA_2017</strain>
    </source>
</reference>
<name>A0A371F3W3_MUCPR</name>
<feature type="domain" description="Retroviral polymerase SH3-like" evidence="1">
    <location>
        <begin position="71"/>
        <end position="97"/>
    </location>
</feature>
<evidence type="ECO:0000313" key="2">
    <source>
        <dbReference type="EMBL" id="RDX72979.1"/>
    </source>
</evidence>
<evidence type="ECO:0000313" key="3">
    <source>
        <dbReference type="Proteomes" id="UP000257109"/>
    </source>
</evidence>
<feature type="non-terminal residue" evidence="2">
    <location>
        <position position="328"/>
    </location>
</feature>
<proteinExistence type="predicted"/>
<dbReference type="EMBL" id="QJKJ01010695">
    <property type="protein sequence ID" value="RDX72979.1"/>
    <property type="molecule type" value="Genomic_DNA"/>
</dbReference>
<gene>
    <name evidence="2" type="ORF">CR513_47470</name>
</gene>